<evidence type="ECO:0000256" key="9">
    <source>
        <dbReference type="PIRSR" id="PIRSR617736-1"/>
    </source>
</evidence>
<evidence type="ECO:0000313" key="13">
    <source>
        <dbReference type="Proteomes" id="UP000617628"/>
    </source>
</evidence>
<proteinExistence type="inferred from homology"/>
<feature type="binding site" evidence="10">
    <location>
        <position position="118"/>
    </location>
    <ligand>
        <name>substrate</name>
    </ligand>
</feature>
<dbReference type="Gene3D" id="3.20.20.80">
    <property type="entry name" value="Glycosidases"/>
    <property type="match status" value="1"/>
</dbReference>
<dbReference type="PANTHER" id="PTHR10353">
    <property type="entry name" value="GLYCOSYL HYDROLASE"/>
    <property type="match status" value="1"/>
</dbReference>
<evidence type="ECO:0000256" key="2">
    <source>
        <dbReference type="ARBA" id="ARBA00010838"/>
    </source>
</evidence>
<dbReference type="InterPro" id="IPR017736">
    <property type="entry name" value="Glyco_hydro_1_beta-glucosidase"/>
</dbReference>
<dbReference type="InterPro" id="IPR033132">
    <property type="entry name" value="GH_1_N_CS"/>
</dbReference>
<comment type="catalytic activity">
    <reaction evidence="1 11">
        <text>Hydrolysis of terminal, non-reducing beta-D-glucosyl residues with release of beta-D-glucose.</text>
        <dbReference type="EC" id="3.2.1.21"/>
    </reaction>
</comment>
<keyword evidence="13" id="KW-1185">Reference proteome</keyword>
<keyword evidence="7 11" id="KW-0326">Glycosidase</keyword>
<dbReference type="Pfam" id="PF00232">
    <property type="entry name" value="Glyco_hydro_1"/>
    <property type="match status" value="1"/>
</dbReference>
<comment type="caution">
    <text evidence="12">The sequence shown here is derived from an EMBL/GenBank/DDBJ whole genome shotgun (WGS) entry which is preliminary data.</text>
</comment>
<evidence type="ECO:0000256" key="7">
    <source>
        <dbReference type="ARBA" id="ARBA00023295"/>
    </source>
</evidence>
<evidence type="ECO:0000256" key="3">
    <source>
        <dbReference type="ARBA" id="ARBA00012744"/>
    </source>
</evidence>
<keyword evidence="6" id="KW-0119">Carbohydrate metabolism</keyword>
<dbReference type="InterPro" id="IPR017853">
    <property type="entry name" value="GH"/>
</dbReference>
<feature type="binding site" evidence="10">
    <location>
        <begin position="411"/>
        <end position="412"/>
    </location>
    <ligand>
        <name>substrate</name>
    </ligand>
</feature>
<evidence type="ECO:0000256" key="5">
    <source>
        <dbReference type="ARBA" id="ARBA00023001"/>
    </source>
</evidence>
<evidence type="ECO:0000256" key="6">
    <source>
        <dbReference type="ARBA" id="ARBA00023277"/>
    </source>
</evidence>
<dbReference type="PROSITE" id="PS00653">
    <property type="entry name" value="GLYCOSYL_HYDROL_F1_2"/>
    <property type="match status" value="1"/>
</dbReference>
<feature type="active site" description="Nucleophile" evidence="9">
    <location>
        <position position="357"/>
    </location>
</feature>
<dbReference type="NCBIfam" id="TIGR03356">
    <property type="entry name" value="BGL"/>
    <property type="match status" value="1"/>
</dbReference>
<feature type="binding site" evidence="10">
    <location>
        <position position="17"/>
    </location>
    <ligand>
        <name>substrate</name>
    </ligand>
</feature>
<name>A0A934S5F9_9BACT</name>
<dbReference type="RefSeq" id="WP_200357958.1">
    <property type="nucleotide sequence ID" value="NZ_JAENIL010000056.1"/>
</dbReference>
<feature type="active site" description="Proton donor" evidence="9">
    <location>
        <position position="163"/>
    </location>
</feature>
<evidence type="ECO:0000313" key="12">
    <source>
        <dbReference type="EMBL" id="MBK1879744.1"/>
    </source>
</evidence>
<keyword evidence="5" id="KW-0136">Cellulose degradation</keyword>
<dbReference type="Proteomes" id="UP000617628">
    <property type="component" value="Unassembled WGS sequence"/>
</dbReference>
<accession>A0A934S5F9</accession>
<comment type="similarity">
    <text evidence="2 11">Belongs to the glycosyl hydrolase 1 family.</text>
</comment>
<feature type="binding site" evidence="10">
    <location>
        <position position="404"/>
    </location>
    <ligand>
        <name>substrate</name>
    </ligand>
</feature>
<sequence>MSFPKDFAWGAATASYQIEGSPTADGKGLSVWDEFVEREGKIWQGQDGKVACDHYRRWEEDVDLMAEMGLKAYRLSLSWSRILPDGVGAMNEPGLAFYDKLVDRLLEKEIAPWITLFHWDLPLALHRKGGWLNPEISNWFADYAKVVVDRLSDRVQHWFTINEPQVLLDHGYLCGRHAPGDTNSFGSVMQMGHNILLSHGKATAVIKGRAKKTPICGWAPVGSAARAETNSEADIEAARKATFSVDTANLNVWNTAWWADPVFLGKYPEEAYEQYGALAPKIAPGDMEIIHTKPDFYGANIYTSTRVRAGANGEPEWIPHPDGVPLNTYDWAVTPDSIYWAGKFFYERYGKPIVITENGIPIVEWVGRNGRVRDPQRSEFISTYLLGIERVMKEGIPFEGYFYWSLMDNFEWQWGYKQRFGLIYVDFETGKRTLKDSAYHFKKIIESDGAYIHEMV</sequence>
<evidence type="ECO:0000256" key="1">
    <source>
        <dbReference type="ARBA" id="ARBA00000448"/>
    </source>
</evidence>
<dbReference type="FunFam" id="3.20.20.80:FF:000004">
    <property type="entry name" value="Beta-glucosidase 6-phospho-beta-glucosidase"/>
    <property type="match status" value="1"/>
</dbReference>
<protein>
    <recommendedName>
        <fullName evidence="3 11">Beta-glucosidase</fullName>
        <ecNumber evidence="3 11">3.2.1.21</ecNumber>
    </recommendedName>
</protein>
<evidence type="ECO:0000256" key="4">
    <source>
        <dbReference type="ARBA" id="ARBA00022801"/>
    </source>
</evidence>
<dbReference type="GO" id="GO:0030245">
    <property type="term" value="P:cellulose catabolic process"/>
    <property type="evidence" value="ECO:0007669"/>
    <property type="project" value="UniProtKB-KW"/>
</dbReference>
<dbReference type="AlphaFoldDB" id="A0A934S5F9"/>
<dbReference type="PRINTS" id="PR00131">
    <property type="entry name" value="GLHYDRLASE1"/>
</dbReference>
<feature type="binding site" evidence="10">
    <location>
        <position position="302"/>
    </location>
    <ligand>
        <name>substrate</name>
    </ligand>
</feature>
<dbReference type="GO" id="GO:0008422">
    <property type="term" value="F:beta-glucosidase activity"/>
    <property type="evidence" value="ECO:0007669"/>
    <property type="project" value="UniProtKB-EC"/>
</dbReference>
<reference evidence="12" key="1">
    <citation type="submission" date="2021-01" db="EMBL/GenBank/DDBJ databases">
        <title>Modified the classification status of verrucomicrobia.</title>
        <authorList>
            <person name="Feng X."/>
        </authorList>
    </citation>
    <scope>NUCLEOTIDE SEQUENCE</scope>
    <source>
        <strain evidence="12">KCTC 13126</strain>
    </source>
</reference>
<dbReference type="SUPFAM" id="SSF51445">
    <property type="entry name" value="(Trans)glycosidases"/>
    <property type="match status" value="1"/>
</dbReference>
<dbReference type="EMBL" id="JAENIL010000056">
    <property type="protein sequence ID" value="MBK1879744.1"/>
    <property type="molecule type" value="Genomic_DNA"/>
</dbReference>
<evidence type="ECO:0000256" key="10">
    <source>
        <dbReference type="PIRSR" id="PIRSR617736-2"/>
    </source>
</evidence>
<evidence type="ECO:0000256" key="11">
    <source>
        <dbReference type="RuleBase" id="RU361175"/>
    </source>
</evidence>
<dbReference type="PANTHER" id="PTHR10353:SF36">
    <property type="entry name" value="LP05116P"/>
    <property type="match status" value="1"/>
</dbReference>
<gene>
    <name evidence="12" type="ORF">JIN87_22855</name>
</gene>
<keyword evidence="4 11" id="KW-0378">Hydrolase</keyword>
<organism evidence="12 13">
    <name type="scientific">Pelagicoccus mobilis</name>
    <dbReference type="NCBI Taxonomy" id="415221"/>
    <lineage>
        <taxon>Bacteria</taxon>
        <taxon>Pseudomonadati</taxon>
        <taxon>Verrucomicrobiota</taxon>
        <taxon>Opitutia</taxon>
        <taxon>Puniceicoccales</taxon>
        <taxon>Pelagicoccaceae</taxon>
        <taxon>Pelagicoccus</taxon>
    </lineage>
</organism>
<evidence type="ECO:0000256" key="8">
    <source>
        <dbReference type="ARBA" id="ARBA00023326"/>
    </source>
</evidence>
<dbReference type="InterPro" id="IPR001360">
    <property type="entry name" value="Glyco_hydro_1"/>
</dbReference>
<feature type="binding site" evidence="10">
    <location>
        <position position="162"/>
    </location>
    <ligand>
        <name>substrate</name>
    </ligand>
</feature>
<dbReference type="EC" id="3.2.1.21" evidence="3 11"/>
<keyword evidence="8" id="KW-0624">Polysaccharide degradation</keyword>